<accession>A0AC61L0H4</accession>
<proteinExistence type="predicted"/>
<organism evidence="1 2">
    <name type="scientific">Candidatus Methanogaster sp</name>
    <dbReference type="NCBI Taxonomy" id="3386292"/>
    <lineage>
        <taxon>Archaea</taxon>
        <taxon>Methanobacteriati</taxon>
        <taxon>Methanobacteriota</taxon>
        <taxon>Stenosarchaea group</taxon>
        <taxon>Methanomicrobia</taxon>
        <taxon>Methanosarcinales</taxon>
        <taxon>ANME-2 cluster</taxon>
        <taxon>Candidatus Methanogasteraceae</taxon>
        <taxon>Candidatus Methanogaster</taxon>
    </lineage>
</organism>
<evidence type="ECO:0000313" key="2">
    <source>
        <dbReference type="Proteomes" id="UP000248329"/>
    </source>
</evidence>
<dbReference type="Proteomes" id="UP000248329">
    <property type="component" value="Unassembled WGS sequence"/>
</dbReference>
<sequence>MFNKINRSSIVNIVLIMLTTIVVFSSVALSQPTADSISVASDTGENGQTVQVPVNITNVANGPLQVIMFDVNYMHSVVDIVAVTNGDLLPLDSITQQPKWTASSGGNHESVTLSTSDQTAALQNGSTGTIAVLWVSVIGTAGQQTDMNLTNIDVSSTGLEHGTIPSINGTFTVAGSGVADITPPYTSGHDPAPDATGVPIDTSITVHVLDDGDGVNNSTIVMTVGGAVVTPDIAGTSADYTLIYDPPADFTYDQLVNVTIDASDLNETPNVMTMDEYSFTTESASATYPTADSISVASDTGENGQTVQVPVNITNVANGPLQVIMFDVNYMHSVVDIVAVTNGDLLPLDSITQQPKWTASSGGNHESVTLSTSDQTAALQNGSTGTIAVLWVSVIGTAGQQTDMNLTNIDVSSTGLEHGTIPSINGTFAVEPVEADTAPPYTTYHDPAPDATGVPIDTSITVHVLDDGDGVNNSTIVMTVDGAVVTPDITGTSADYTLIYDPPADFTYDQLVNVTIDASDLAGNVMHGAYSFTTAAVNVTTTIIAIDDAIASAGGNDDVTPVMINNVVNVGVVRIDIHYDPSVVWVVDVADGDFDFVTSSIDNAAGVVRIGAMQVASSGLNGDVMLAEVTLQAKGGPGDTSALSIDLKELKDATPQCNPIQTGVEDGIFTVSCLCGDVNGDGNVLLDDAMYLMKHCVKEPGFEQINECASDVNCDGAIEMADAMYLAKHCVGVQGFEKLHCCAGQQ</sequence>
<dbReference type="EMBL" id="PQXF01000030">
    <property type="protein sequence ID" value="PXF58940.1"/>
    <property type="molecule type" value="Genomic_DNA"/>
</dbReference>
<reference evidence="1" key="1">
    <citation type="submission" date="2018-01" db="EMBL/GenBank/DDBJ databases">
        <authorList>
            <person name="Krukenberg V."/>
        </authorList>
    </citation>
    <scope>NUCLEOTIDE SEQUENCE</scope>
    <source>
        <strain evidence="1">E20ANME2</strain>
    </source>
</reference>
<protein>
    <submittedName>
        <fullName evidence="1">Uncharacterized protein</fullName>
    </submittedName>
</protein>
<name>A0AC61L0H4_9EURY</name>
<comment type="caution">
    <text evidence="1">The sequence shown here is derived from an EMBL/GenBank/DDBJ whole genome shotgun (WGS) entry which is preliminary data.</text>
</comment>
<evidence type="ECO:0000313" key="1">
    <source>
        <dbReference type="EMBL" id="PXF58940.1"/>
    </source>
</evidence>
<gene>
    <name evidence="1" type="ORF">C4B59_12425</name>
</gene>